<dbReference type="Pfam" id="PF13459">
    <property type="entry name" value="Fer4_15"/>
    <property type="match status" value="1"/>
</dbReference>
<dbReference type="RefSeq" id="WP_006936623.1">
    <property type="nucleotide sequence ID" value="NZ_BAAAYP010000020.1"/>
</dbReference>
<organism evidence="1 2">
    <name type="scientific">Rhodococcus aetherivorans</name>
    <dbReference type="NCBI Taxonomy" id="191292"/>
    <lineage>
        <taxon>Bacteria</taxon>
        <taxon>Bacillati</taxon>
        <taxon>Actinomycetota</taxon>
        <taxon>Actinomycetes</taxon>
        <taxon>Mycobacteriales</taxon>
        <taxon>Nocardiaceae</taxon>
        <taxon>Rhodococcus</taxon>
    </lineage>
</organism>
<comment type="caution">
    <text evidence="1">The sequence shown here is derived from an EMBL/GenBank/DDBJ whole genome shotgun (WGS) entry which is preliminary data.</text>
</comment>
<evidence type="ECO:0000313" key="2">
    <source>
        <dbReference type="Proteomes" id="UP000325466"/>
    </source>
</evidence>
<gene>
    <name evidence="1" type="ORF">RAJCM14343_2011</name>
</gene>
<dbReference type="Gene3D" id="3.30.70.20">
    <property type="match status" value="1"/>
</dbReference>
<dbReference type="EMBL" id="BLAH01000076">
    <property type="protein sequence ID" value="GES36758.1"/>
    <property type="molecule type" value="Genomic_DNA"/>
</dbReference>
<dbReference type="SUPFAM" id="SSF54862">
    <property type="entry name" value="4Fe-4S ferredoxins"/>
    <property type="match status" value="1"/>
</dbReference>
<name>A0ABQ0YJU5_9NOCA</name>
<reference evidence="1 2" key="1">
    <citation type="journal article" date="2018" name="Biodegradation">
        <title>1,4-Dioxane degradation characteristics of Rhodococcus aetherivorans JCM 14343.</title>
        <authorList>
            <person name="Inoue D."/>
            <person name="Tsunoda T."/>
            <person name="Yamamoto N."/>
            <person name="Ike M."/>
            <person name="Sei K."/>
        </authorList>
    </citation>
    <scope>NUCLEOTIDE SEQUENCE [LARGE SCALE GENOMIC DNA]</scope>
    <source>
        <strain evidence="1 2">JCM 14343</strain>
    </source>
</reference>
<proteinExistence type="predicted"/>
<accession>A0ABQ0YJU5</accession>
<evidence type="ECO:0000313" key="1">
    <source>
        <dbReference type="EMBL" id="GES36758.1"/>
    </source>
</evidence>
<sequence length="81" mass="8479">MTLHDNSFAPPSRAGVPRLVVDRSACAGHGLCYGRSPQILDCDDAGDPVVLKALLSTDQEIAAAEAAALVCPERALSIEFN</sequence>
<dbReference type="Proteomes" id="UP000325466">
    <property type="component" value="Unassembled WGS sequence"/>
</dbReference>
<keyword evidence="2" id="KW-1185">Reference proteome</keyword>
<protein>
    <submittedName>
        <fullName evidence="1">Probable ferredoxin FdxD</fullName>
    </submittedName>
</protein>